<feature type="transmembrane region" description="Helical" evidence="2">
    <location>
        <begin position="262"/>
        <end position="282"/>
    </location>
</feature>
<sequence length="699" mass="76545">MRFPPRSPSVTSPGPTASHAPSARADGVAPAADRVARFSGFRPEVQGLRAVAVLLVVLYHVFMGRVPGGVDIFLFISSFFMTMSFVRKIEGGRPLGLGRYWLHTFKRLLPLAAVVVLATFLLVWRFYPVQDVADFRSQGIASILYAENWALAFNAVDYYAADHSSASPFQHFWSLSVQGQVFLVWPLVFTLAWLVKRRTGRSSLPVLAACFGTVFAVSLTFSVITTHTQQAFAYFDTRARLWEFALGSLVALAIPYLRLPRALRVVLGWGGFVSMVSVGILVDVQGAFPGWIALWPLLSAAAIIVAGQSGSRWGFDRFLSWAPVVRMGDAAYALYLVHWPLLITYLVIRERPVAGPRSGVLIVVVSVLLALVLTRLVETPLKRWAWPEARTWRLALVIAVCMGTVLATAGVWTAVERHREAQLEARAELDNPGARVLEPGYEFTGNPDAPTLPATMSDQWVGLPDACRGEYKSKNSTVQGFCRQSEEVENPTKVVAVVGNSHMEQYMGAVIPVAEEENWQLVSVLQPGCGLGVEGQSETCRKGNRAVMEYLQDLDPDAVLTTSTRAERMAGDAEHVVNGLEDITRQLSDDGVTVVGFRDNPRLDFDPTRCVAEKGREDPSCTVSRDAVLKEENPAAALDGIQGFVGLDPTPLICPQGRCAPVIGNVSVWLDSHHLTADYARSMAPLLRDRLVRAVESGT</sequence>
<dbReference type="GO" id="GO:0009103">
    <property type="term" value="P:lipopolysaccharide biosynthetic process"/>
    <property type="evidence" value="ECO:0007669"/>
    <property type="project" value="TreeGrafter"/>
</dbReference>
<feature type="transmembrane region" description="Helical" evidence="2">
    <location>
        <begin position="206"/>
        <end position="227"/>
    </location>
</feature>
<keyword evidence="2" id="KW-1133">Transmembrane helix</keyword>
<accession>A0A495AAL0</accession>
<keyword evidence="5" id="KW-0012">Acyltransferase</keyword>
<evidence type="ECO:0000259" key="4">
    <source>
        <dbReference type="Pfam" id="PF19040"/>
    </source>
</evidence>
<proteinExistence type="predicted"/>
<feature type="transmembrane region" description="Helical" evidence="2">
    <location>
        <begin position="288"/>
        <end position="309"/>
    </location>
</feature>
<dbReference type="Pfam" id="PF01757">
    <property type="entry name" value="Acyl_transf_3"/>
    <property type="match status" value="1"/>
</dbReference>
<feature type="transmembrane region" description="Helical" evidence="2">
    <location>
        <begin position="47"/>
        <end position="63"/>
    </location>
</feature>
<gene>
    <name evidence="5" type="ORF">C1C97_004585</name>
</gene>
<feature type="transmembrane region" description="Helical" evidence="2">
    <location>
        <begin position="330"/>
        <end position="348"/>
    </location>
</feature>
<keyword evidence="2" id="KW-0472">Membrane</keyword>
<feature type="transmembrane region" description="Helical" evidence="2">
    <location>
        <begin position="69"/>
        <end position="87"/>
    </location>
</feature>
<evidence type="ECO:0000256" key="2">
    <source>
        <dbReference type="SAM" id="Phobius"/>
    </source>
</evidence>
<feature type="transmembrane region" description="Helical" evidence="2">
    <location>
        <begin position="172"/>
        <end position="194"/>
    </location>
</feature>
<feature type="domain" description="SGNH" evidence="4">
    <location>
        <begin position="477"/>
        <end position="688"/>
    </location>
</feature>
<dbReference type="Proteomes" id="UP000249516">
    <property type="component" value="Unassembled WGS sequence"/>
</dbReference>
<dbReference type="OrthoDB" id="3404679at2"/>
<dbReference type="InterPro" id="IPR050879">
    <property type="entry name" value="Acyltransferase_3"/>
</dbReference>
<feature type="domain" description="Acyltransferase 3" evidence="3">
    <location>
        <begin position="44"/>
        <end position="374"/>
    </location>
</feature>
<evidence type="ECO:0000259" key="3">
    <source>
        <dbReference type="Pfam" id="PF01757"/>
    </source>
</evidence>
<protein>
    <submittedName>
        <fullName evidence="5">Acyltransferase</fullName>
    </submittedName>
</protein>
<dbReference type="PANTHER" id="PTHR23028">
    <property type="entry name" value="ACETYLTRANSFERASE"/>
    <property type="match status" value="1"/>
</dbReference>
<comment type="caution">
    <text evidence="5">The sequence shown here is derived from an EMBL/GenBank/DDBJ whole genome shotgun (WGS) entry which is preliminary data.</text>
</comment>
<dbReference type="AlphaFoldDB" id="A0A495AAL0"/>
<dbReference type="GO" id="GO:0016747">
    <property type="term" value="F:acyltransferase activity, transferring groups other than amino-acyl groups"/>
    <property type="evidence" value="ECO:0007669"/>
    <property type="project" value="InterPro"/>
</dbReference>
<keyword evidence="6" id="KW-1185">Reference proteome</keyword>
<reference evidence="5 6" key="1">
    <citation type="submission" date="2018-10" db="EMBL/GenBank/DDBJ databases">
        <title>Kocuria tytouropygialis sp. nov., isolated from the uropygial gland of an American barn owl (Tyto furcata).</title>
        <authorList>
            <person name="Braun M.S."/>
            <person name="Wang E."/>
            <person name="Zimmermann S."/>
            <person name="Wagner H."/>
            <person name="Wink M."/>
        </authorList>
    </citation>
    <scope>NUCLEOTIDE SEQUENCE [LARGE SCALE GENOMIC DNA]</scope>
    <source>
        <strain evidence="5 6">442</strain>
    </source>
</reference>
<dbReference type="InterPro" id="IPR002656">
    <property type="entry name" value="Acyl_transf_3_dom"/>
</dbReference>
<feature type="transmembrane region" description="Helical" evidence="2">
    <location>
        <begin position="108"/>
        <end position="127"/>
    </location>
</feature>
<dbReference type="Pfam" id="PF19040">
    <property type="entry name" value="SGNH"/>
    <property type="match status" value="1"/>
</dbReference>
<name>A0A495AAL0_9MICC</name>
<dbReference type="PANTHER" id="PTHR23028:SF53">
    <property type="entry name" value="ACYL_TRANSF_3 DOMAIN-CONTAINING PROTEIN"/>
    <property type="match status" value="1"/>
</dbReference>
<dbReference type="EMBL" id="PNJG02000001">
    <property type="protein sequence ID" value="RKQ36882.1"/>
    <property type="molecule type" value="Genomic_DNA"/>
</dbReference>
<feature type="transmembrane region" description="Helical" evidence="2">
    <location>
        <begin position="394"/>
        <end position="415"/>
    </location>
</feature>
<dbReference type="GO" id="GO:0016020">
    <property type="term" value="C:membrane"/>
    <property type="evidence" value="ECO:0007669"/>
    <property type="project" value="TreeGrafter"/>
</dbReference>
<feature type="transmembrane region" description="Helical" evidence="2">
    <location>
        <begin position="239"/>
        <end position="257"/>
    </location>
</feature>
<evidence type="ECO:0000256" key="1">
    <source>
        <dbReference type="SAM" id="MobiDB-lite"/>
    </source>
</evidence>
<evidence type="ECO:0000313" key="6">
    <source>
        <dbReference type="Proteomes" id="UP000249516"/>
    </source>
</evidence>
<dbReference type="InterPro" id="IPR043968">
    <property type="entry name" value="SGNH"/>
</dbReference>
<organism evidence="5 6">
    <name type="scientific">Kocuria tytonis</name>
    <dbReference type="NCBI Taxonomy" id="2054280"/>
    <lineage>
        <taxon>Bacteria</taxon>
        <taxon>Bacillati</taxon>
        <taxon>Actinomycetota</taxon>
        <taxon>Actinomycetes</taxon>
        <taxon>Micrococcales</taxon>
        <taxon>Micrococcaceae</taxon>
        <taxon>Kocuria</taxon>
    </lineage>
</organism>
<keyword evidence="2" id="KW-0812">Transmembrane</keyword>
<feature type="transmembrane region" description="Helical" evidence="2">
    <location>
        <begin position="354"/>
        <end position="373"/>
    </location>
</feature>
<keyword evidence="5" id="KW-0808">Transferase</keyword>
<evidence type="ECO:0000313" key="5">
    <source>
        <dbReference type="EMBL" id="RKQ36882.1"/>
    </source>
</evidence>
<feature type="region of interest" description="Disordered" evidence="1">
    <location>
        <begin position="1"/>
        <end position="28"/>
    </location>
</feature>